<evidence type="ECO:0000313" key="3">
    <source>
        <dbReference type="Proteomes" id="UP000824120"/>
    </source>
</evidence>
<dbReference type="Proteomes" id="UP000824120">
    <property type="component" value="Chromosome 5"/>
</dbReference>
<keyword evidence="3" id="KW-1185">Reference proteome</keyword>
<reference evidence="2 3" key="1">
    <citation type="submission" date="2020-09" db="EMBL/GenBank/DDBJ databases">
        <title>De no assembly of potato wild relative species, Solanum commersonii.</title>
        <authorList>
            <person name="Cho K."/>
        </authorList>
    </citation>
    <scope>NUCLEOTIDE SEQUENCE [LARGE SCALE GENOMIC DNA]</scope>
    <source>
        <strain evidence="2">LZ3.2</strain>
        <tissue evidence="2">Leaf</tissue>
    </source>
</reference>
<accession>A0A9J5Z2G0</accession>
<dbReference type="EMBL" id="JACXVP010000005">
    <property type="protein sequence ID" value="KAG5606095.1"/>
    <property type="molecule type" value="Genomic_DNA"/>
</dbReference>
<feature type="compositionally biased region" description="Basic and acidic residues" evidence="1">
    <location>
        <begin position="130"/>
        <end position="145"/>
    </location>
</feature>
<comment type="caution">
    <text evidence="2">The sequence shown here is derived from an EMBL/GenBank/DDBJ whole genome shotgun (WGS) entry which is preliminary data.</text>
</comment>
<feature type="compositionally biased region" description="Polar residues" evidence="1">
    <location>
        <begin position="16"/>
        <end position="51"/>
    </location>
</feature>
<dbReference type="OrthoDB" id="10494128at2759"/>
<dbReference type="AlphaFoldDB" id="A0A9J5Z2G0"/>
<evidence type="ECO:0000313" key="2">
    <source>
        <dbReference type="EMBL" id="KAG5606095.1"/>
    </source>
</evidence>
<organism evidence="2 3">
    <name type="scientific">Solanum commersonii</name>
    <name type="common">Commerson's wild potato</name>
    <name type="synonym">Commerson's nightshade</name>
    <dbReference type="NCBI Taxonomy" id="4109"/>
    <lineage>
        <taxon>Eukaryota</taxon>
        <taxon>Viridiplantae</taxon>
        <taxon>Streptophyta</taxon>
        <taxon>Embryophyta</taxon>
        <taxon>Tracheophyta</taxon>
        <taxon>Spermatophyta</taxon>
        <taxon>Magnoliopsida</taxon>
        <taxon>eudicotyledons</taxon>
        <taxon>Gunneridae</taxon>
        <taxon>Pentapetalae</taxon>
        <taxon>asterids</taxon>
        <taxon>lamiids</taxon>
        <taxon>Solanales</taxon>
        <taxon>Solanaceae</taxon>
        <taxon>Solanoideae</taxon>
        <taxon>Solaneae</taxon>
        <taxon>Solanum</taxon>
    </lineage>
</organism>
<feature type="compositionally biased region" description="Basic and acidic residues" evidence="1">
    <location>
        <begin position="1"/>
        <end position="15"/>
    </location>
</feature>
<protein>
    <submittedName>
        <fullName evidence="2">Uncharacterized protein</fullName>
    </submittedName>
</protein>
<feature type="region of interest" description="Disordered" evidence="1">
    <location>
        <begin position="1"/>
        <end position="206"/>
    </location>
</feature>
<sequence>MQEAQNDEKEEHTSNERVQAQETQNRPVTSPNQTNQVPQNGNKEYSKSTGIDSMLPIPTTPNNVSIECNDEVEGGMDGGSQEKHSNMQEGVSKGGNFTHIENATCTNEQQGNTTERGQKKHNVQASDVSEIDKSKQLAGKRENHNPRGAAMAKEMGSKASTSNQETTPKSKNKPSKKKREAAKKKLLAQQGTEQNQQKEQNNQGSNCKKFIMVDDMQGMDITPLQTQYFTPPHKDPPDRVTACKVNYVPVIDEYEVENSEDELDIDNQSIQDQEDDDETTELLNKAFNPHNANDLEEEIHQVASQQGLSPRGLHYDRFQNIKGQNLFTSLYNLGLFTFLDLINKVLCGITGWHTMATQYHGDFFGDGGMRRKIPRASWKNLSFPYDEGGVGMRNLKDVCKSFQYKQWWIFRSKHTLWGDFLKAKYCQRSNPINKKWDT</sequence>
<feature type="compositionally biased region" description="Low complexity" evidence="1">
    <location>
        <begin position="189"/>
        <end position="206"/>
    </location>
</feature>
<name>A0A9J5Z2G0_SOLCO</name>
<gene>
    <name evidence="2" type="ORF">H5410_027587</name>
</gene>
<proteinExistence type="predicted"/>
<feature type="compositionally biased region" description="Polar residues" evidence="1">
    <location>
        <begin position="99"/>
        <end position="115"/>
    </location>
</feature>
<feature type="compositionally biased region" description="Basic residues" evidence="1">
    <location>
        <begin position="170"/>
        <end position="186"/>
    </location>
</feature>
<evidence type="ECO:0000256" key="1">
    <source>
        <dbReference type="SAM" id="MobiDB-lite"/>
    </source>
</evidence>